<dbReference type="PANTHER" id="PTHR38435:SF2">
    <property type="entry name" value="DUF871 DOMAIN-CONTAINING PROTEIN"/>
    <property type="match status" value="1"/>
</dbReference>
<dbReference type="AlphaFoldDB" id="A0A073JVS4"/>
<dbReference type="Pfam" id="PF19200">
    <property type="entry name" value="MupG_N"/>
    <property type="match status" value="1"/>
</dbReference>
<dbReference type="EMBL" id="JOTN01000009">
    <property type="protein sequence ID" value="KEK19114.1"/>
    <property type="molecule type" value="Genomic_DNA"/>
</dbReference>
<dbReference type="SUPFAM" id="SSF50891">
    <property type="entry name" value="Cyclophilin-like"/>
    <property type="match status" value="1"/>
</dbReference>
<keyword evidence="4" id="KW-1185">Reference proteome</keyword>
<dbReference type="Gene3D" id="3.20.20.70">
    <property type="entry name" value="Aldolase class I"/>
    <property type="match status" value="1"/>
</dbReference>
<dbReference type="InterPro" id="IPR043797">
    <property type="entry name" value="MupG_N"/>
</dbReference>
<dbReference type="PANTHER" id="PTHR38435">
    <property type="match status" value="1"/>
</dbReference>
<name>A0A073JVS4_9BACI</name>
<dbReference type="InterPro" id="IPR017853">
    <property type="entry name" value="GH"/>
</dbReference>
<dbReference type="eggNOG" id="COG3589">
    <property type="taxonomic scope" value="Bacteria"/>
</dbReference>
<sequence>MIGISIYLAKDKVKQQEMWIKTAKAHGFSSIFTSLHIPEDDPSTYKELLQILGQQARKYEMELMVDISPKSLHHLDVTYENVEVLLQWGITGLRVDYGISPKKIANLSHKMKIALNASTITEAFWQALLHEKIEVNHIEAWHNFYPRPETGLAKSFLQQQNEYLQKCGIKTMAFISGDGEKRGPLYEGLPTLEKHRNNRPLQSYLELVQDCFVDKVLIGDVSVIENTIQELGKVEEGMIPLRYKPIIQDQVILSKIERVHTNRLDPARDVVRSVESREYQFIEKSHLQPMNTMNRRAGAVTIDNQLYGRYAGEVQITKVDLPKHDKVNVIGYIIEEDIPLLNYIGAGKRFSLRSV</sequence>
<feature type="domain" description="6-phospho-N-acetylmuramidase N-terminal" evidence="2">
    <location>
        <begin position="2"/>
        <end position="232"/>
    </location>
</feature>
<dbReference type="Proteomes" id="UP000027822">
    <property type="component" value="Unassembled WGS sequence"/>
</dbReference>
<evidence type="ECO:0000259" key="1">
    <source>
        <dbReference type="Pfam" id="PF05913"/>
    </source>
</evidence>
<gene>
    <name evidence="3" type="ORF">BAMA_24185</name>
</gene>
<dbReference type="STRING" id="574376.BAMA_24185"/>
<dbReference type="RefSeq" id="WP_034639395.1">
    <property type="nucleotide sequence ID" value="NZ_CBCSJC010000008.1"/>
</dbReference>
<dbReference type="Pfam" id="PF05913">
    <property type="entry name" value="MupG_C"/>
    <property type="match status" value="1"/>
</dbReference>
<organism evidence="3 4">
    <name type="scientific">Bacillus manliponensis</name>
    <dbReference type="NCBI Taxonomy" id="574376"/>
    <lineage>
        <taxon>Bacteria</taxon>
        <taxon>Bacillati</taxon>
        <taxon>Bacillota</taxon>
        <taxon>Bacilli</taxon>
        <taxon>Bacillales</taxon>
        <taxon>Bacillaceae</taxon>
        <taxon>Bacillus</taxon>
        <taxon>Bacillus cereus group</taxon>
    </lineage>
</organism>
<dbReference type="SUPFAM" id="SSF51445">
    <property type="entry name" value="(Trans)glycosidases"/>
    <property type="match status" value="1"/>
</dbReference>
<protein>
    <submittedName>
        <fullName evidence="3">Cell surface protein</fullName>
    </submittedName>
</protein>
<dbReference type="InterPro" id="IPR008589">
    <property type="entry name" value="MupG"/>
</dbReference>
<proteinExistence type="predicted"/>
<reference evidence="3 4" key="1">
    <citation type="submission" date="2014-06" db="EMBL/GenBank/DDBJ databases">
        <title>Draft genome sequence of Bacillus manliponensis JCM 15802 (MCCC 1A00708).</title>
        <authorList>
            <person name="Lai Q."/>
            <person name="Liu Y."/>
            <person name="Shao Z."/>
        </authorList>
    </citation>
    <scope>NUCLEOTIDE SEQUENCE [LARGE SCALE GENOMIC DNA]</scope>
    <source>
        <strain evidence="3 4">JCM 15802</strain>
    </source>
</reference>
<evidence type="ECO:0000313" key="4">
    <source>
        <dbReference type="Proteomes" id="UP000027822"/>
    </source>
</evidence>
<dbReference type="InterPro" id="IPR013785">
    <property type="entry name" value="Aldolase_TIM"/>
</dbReference>
<dbReference type="OrthoDB" id="5809921at2"/>
<dbReference type="InterPro" id="IPR029000">
    <property type="entry name" value="Cyclophilin-like_dom_sf"/>
</dbReference>
<evidence type="ECO:0000259" key="2">
    <source>
        <dbReference type="Pfam" id="PF19200"/>
    </source>
</evidence>
<dbReference type="Gene3D" id="2.40.100.10">
    <property type="entry name" value="Cyclophilin-like"/>
    <property type="match status" value="1"/>
</dbReference>
<evidence type="ECO:0000313" key="3">
    <source>
        <dbReference type="EMBL" id="KEK19114.1"/>
    </source>
</evidence>
<comment type="caution">
    <text evidence="3">The sequence shown here is derived from an EMBL/GenBank/DDBJ whole genome shotgun (WGS) entry which is preliminary data.</text>
</comment>
<accession>A0A073JVS4</accession>
<dbReference type="InterPro" id="IPR043894">
    <property type="entry name" value="MupG_C"/>
</dbReference>
<feature type="domain" description="6-phospho-N-acetylmuramidase C-terminal" evidence="1">
    <location>
        <begin position="256"/>
        <end position="352"/>
    </location>
</feature>